<dbReference type="CDD" id="cd01300">
    <property type="entry name" value="YtcJ_like"/>
    <property type="match status" value="1"/>
</dbReference>
<dbReference type="InterPro" id="IPR033932">
    <property type="entry name" value="YtcJ-like"/>
</dbReference>
<dbReference type="Pfam" id="PF07969">
    <property type="entry name" value="Amidohydro_3"/>
    <property type="match status" value="1"/>
</dbReference>
<dbReference type="SUPFAM" id="SSF51556">
    <property type="entry name" value="Metallo-dependent hydrolases"/>
    <property type="match status" value="1"/>
</dbReference>
<dbReference type="RefSeq" id="WP_121678623.1">
    <property type="nucleotide sequence ID" value="NZ_RCVZ01000001.1"/>
</dbReference>
<gene>
    <name evidence="2" type="ORF">D9X91_00630</name>
</gene>
<dbReference type="Gene3D" id="3.20.20.140">
    <property type="entry name" value="Metal-dependent hydrolases"/>
    <property type="match status" value="1"/>
</dbReference>
<name>A0A3L7K708_9BACI</name>
<reference evidence="2 3" key="1">
    <citation type="submission" date="2018-10" db="EMBL/GenBank/DDBJ databases">
        <title>Falsibacillus sp. genome draft.</title>
        <authorList>
            <person name="Shi S."/>
        </authorList>
    </citation>
    <scope>NUCLEOTIDE SEQUENCE [LARGE SCALE GENOMIC DNA]</scope>
    <source>
        <strain evidence="2 3">GY 10110</strain>
    </source>
</reference>
<dbReference type="InterPro" id="IPR032466">
    <property type="entry name" value="Metal_Hydrolase"/>
</dbReference>
<comment type="caution">
    <text evidence="2">The sequence shown here is derived from an EMBL/GenBank/DDBJ whole genome shotgun (WGS) entry which is preliminary data.</text>
</comment>
<dbReference type="PANTHER" id="PTHR22642:SF2">
    <property type="entry name" value="PROTEIN LONG AFTER FAR-RED 3"/>
    <property type="match status" value="1"/>
</dbReference>
<dbReference type="EMBL" id="RCVZ01000001">
    <property type="protein sequence ID" value="RLQ97931.1"/>
    <property type="molecule type" value="Genomic_DNA"/>
</dbReference>
<dbReference type="Gene3D" id="2.30.40.10">
    <property type="entry name" value="Urease, subunit C, domain 1"/>
    <property type="match status" value="1"/>
</dbReference>
<dbReference type="AlphaFoldDB" id="A0A3L7K708"/>
<dbReference type="OrthoDB" id="9767366at2"/>
<evidence type="ECO:0000313" key="2">
    <source>
        <dbReference type="EMBL" id="RLQ97931.1"/>
    </source>
</evidence>
<evidence type="ECO:0000313" key="3">
    <source>
        <dbReference type="Proteomes" id="UP000276770"/>
    </source>
</evidence>
<dbReference type="Proteomes" id="UP000276770">
    <property type="component" value="Unassembled WGS sequence"/>
</dbReference>
<sequence length="533" mass="60087">MGTLFFNGTIYTMLHEGETTEAVFCENGWITEIGSFSELQKKYESKITKQVDLNEGIMYPGFIDSHMHLIGHGETLIRLDLSEVQSKEELMQLLMDRAKLAEAGEWIIGEGWNENLWDNQTVPTRFDLDEAVPDHPVLLKRICRHAICVNTKALKEASINDQSQSPTGGVIERDEMGRINGVLKDQAQELIFSVMPSVSDAYLEHALRAGIENCWRFGLVGGHTEDLNYYGGMKRTIEAFTKVIKEEQRKFKANLLIHHEVIEEWQQDRNIYENESPYIEFGAMKIFADGALGGRTALLSHPYGDDPATNGVAIHTYEDLLGLVQKARSYGLPVAVHTIGDLAFELVLDAIESIPVPSGKRDRLIHAQILRADLIERAKRLPIVLDIQPRFVASDFPWVIDRIGEQNMAYNYAWRTLIHSGIHCAGGSDAPIEPINPLLGIYEAVSRAYFHKNEKSVHNPKEKLSVYEAISLFTKGGAYAVHHENFRGEISRGFTADFTVLDKDLFSIDEDEIPQTKVLMTVVDEEIVYQADL</sequence>
<protein>
    <submittedName>
        <fullName evidence="2">Amidohydrolase</fullName>
    </submittedName>
</protein>
<dbReference type="InterPro" id="IPR011059">
    <property type="entry name" value="Metal-dep_hydrolase_composite"/>
</dbReference>
<proteinExistence type="predicted"/>
<dbReference type="PANTHER" id="PTHR22642">
    <property type="entry name" value="IMIDAZOLONEPROPIONASE"/>
    <property type="match status" value="1"/>
</dbReference>
<dbReference type="Gene3D" id="3.10.310.70">
    <property type="match status" value="1"/>
</dbReference>
<dbReference type="SUPFAM" id="SSF51338">
    <property type="entry name" value="Composite domain of metallo-dependent hydrolases"/>
    <property type="match status" value="1"/>
</dbReference>
<feature type="domain" description="Amidohydrolase 3" evidence="1">
    <location>
        <begin position="51"/>
        <end position="529"/>
    </location>
</feature>
<evidence type="ECO:0000259" key="1">
    <source>
        <dbReference type="Pfam" id="PF07969"/>
    </source>
</evidence>
<keyword evidence="2" id="KW-0378">Hydrolase</keyword>
<dbReference type="InterPro" id="IPR013108">
    <property type="entry name" value="Amidohydro_3"/>
</dbReference>
<keyword evidence="3" id="KW-1185">Reference proteome</keyword>
<dbReference type="GO" id="GO:0016810">
    <property type="term" value="F:hydrolase activity, acting on carbon-nitrogen (but not peptide) bonds"/>
    <property type="evidence" value="ECO:0007669"/>
    <property type="project" value="InterPro"/>
</dbReference>
<organism evidence="2 3">
    <name type="scientific">Falsibacillus albus</name>
    <dbReference type="NCBI Taxonomy" id="2478915"/>
    <lineage>
        <taxon>Bacteria</taxon>
        <taxon>Bacillati</taxon>
        <taxon>Bacillota</taxon>
        <taxon>Bacilli</taxon>
        <taxon>Bacillales</taxon>
        <taxon>Bacillaceae</taxon>
        <taxon>Falsibacillus</taxon>
    </lineage>
</organism>
<accession>A0A3L7K708</accession>